<comment type="caution">
    <text evidence="1">The sequence shown here is derived from an EMBL/GenBank/DDBJ whole genome shotgun (WGS) entry which is preliminary data.</text>
</comment>
<reference evidence="1 2" key="1">
    <citation type="submission" date="2010-03" db="EMBL/GenBank/DDBJ databases">
        <authorList>
            <consortium name="The Broad Institute Genome Sequencing Platform"/>
            <person name="Ward D."/>
            <person name="Earl A."/>
            <person name="Feldgarden M."/>
            <person name="Gevers D."/>
            <person name="Young S."/>
            <person name="Zeng Q."/>
            <person name="Koehrsen M."/>
            <person name="Alvarado L."/>
            <person name="Berlin A.M."/>
            <person name="Borenstein D."/>
            <person name="Chapman S.B."/>
            <person name="Chen Z."/>
            <person name="Engels R."/>
            <person name="Freedman E."/>
            <person name="Gellesch M."/>
            <person name="Goldberg J."/>
            <person name="Griggs A."/>
            <person name="Gujja S."/>
            <person name="Heilman E.R."/>
            <person name="Heiman D.I."/>
            <person name="Hepburn T.A."/>
            <person name="Howarth C."/>
            <person name="Jen D."/>
            <person name="Larson L."/>
            <person name="Mehta T."/>
            <person name="Park D."/>
            <person name="Pearson M."/>
            <person name="Richards J."/>
            <person name="Roberts A."/>
            <person name="Saif S."/>
            <person name="Shea T.D."/>
            <person name="Shenoy N."/>
            <person name="Sisk P."/>
            <person name="Stolte C."/>
            <person name="Sykes S.N."/>
            <person name="Walk T."/>
            <person name="White J."/>
            <person name="Yandava C."/>
            <person name="Izard J."/>
            <person name="Baranova O.V."/>
            <person name="Blanton J.M."/>
            <person name="Tanner A.C."/>
            <person name="Dewhirst F."/>
            <person name="Haas B."/>
            <person name="Nusbaum C."/>
            <person name="Birren B."/>
        </authorList>
    </citation>
    <scope>NUCLEOTIDE SEQUENCE [LARGE SCALE GENOMIC DNA]</scope>
    <source>
        <strain evidence="1 2">ATCC 29453</strain>
    </source>
</reference>
<evidence type="ECO:0000313" key="1">
    <source>
        <dbReference type="EMBL" id="EFG31474.1"/>
    </source>
</evidence>
<dbReference type="EMBL" id="ADCY02000011">
    <property type="protein sequence ID" value="EFG31474.1"/>
    <property type="molecule type" value="Genomic_DNA"/>
</dbReference>
<dbReference type="AlphaFoldDB" id="V9HDE9"/>
<gene>
    <name evidence="1" type="ORF">HMPREF9021_00744</name>
</gene>
<name>V9HDE9_9NEIS</name>
<accession>V9HDE9</accession>
<dbReference type="STRING" id="641147.HMPREF9021_00744"/>
<sequence length="232" mass="25918">MPEYGLKIGNLPRITGDRRIMRLLTMGDTQAVSGSRHKFRLHCQHADFCVYFRPLHQGVATASQIIHAVGGGVYDAYFIGSPCRVYVYERKHTRAASGKYGIQLFNKSGSVAFDNLDEPMMPLPNLYIPPLGQGGKVLLFDAATTPHRAVNMHGNRLAMSLDFWRDEYRIYRDAILLENAALFYVFGYSTNTYAARNGDGIPLNWTSANRFGGLSNQKPTSIGVCNTFEHGF</sequence>
<protein>
    <submittedName>
        <fullName evidence="1">Uncharacterized protein</fullName>
    </submittedName>
</protein>
<reference evidence="1 2" key="2">
    <citation type="submission" date="2011-10" db="EMBL/GenBank/DDBJ databases">
        <title>The Genome Sequence of Simonsiella muelleri ATCC 29453.</title>
        <authorList>
            <consortium name="The Broad Institute Genome Sequencing Platform"/>
            <consortium name="The Broad Institute Genome Sequencing Center for Infectious Disease"/>
            <person name="Earl A."/>
            <person name="Ward D."/>
            <person name="Feldgarden M."/>
            <person name="Gevers D."/>
            <person name="Izard J."/>
            <person name="Baranova O.V."/>
            <person name="Blanton J.M."/>
            <person name="Tanner A.C."/>
            <person name="Dewhirst F."/>
            <person name="Young S.K."/>
            <person name="Zeng Q."/>
            <person name="Gargeya S."/>
            <person name="Fitzgerald M."/>
            <person name="Haas B."/>
            <person name="Abouelleil A."/>
            <person name="Alvarado L."/>
            <person name="Arachchi H.M."/>
            <person name="Berlin A."/>
            <person name="Brown A."/>
            <person name="Chapman S.B."/>
            <person name="Chen Z."/>
            <person name="Dunbar C."/>
            <person name="Freedman E."/>
            <person name="Gearin G."/>
            <person name="Goldberg J."/>
            <person name="Griggs A."/>
            <person name="Gujja S."/>
            <person name="Heiman D."/>
            <person name="Howarth C."/>
            <person name="Larson L."/>
            <person name="Lui A."/>
            <person name="MacDonald P.J.P."/>
            <person name="Montmayeur A."/>
            <person name="Murphy C."/>
            <person name="Neiman D."/>
            <person name="Pearson M."/>
            <person name="Priest M."/>
            <person name="Roberts A."/>
            <person name="Saif S."/>
            <person name="Shea T."/>
            <person name="Shenoy N."/>
            <person name="Sisk P."/>
            <person name="Stolte C."/>
            <person name="Sykes S."/>
            <person name="Wortman J."/>
            <person name="Nusbaum C."/>
            <person name="Birren B."/>
        </authorList>
    </citation>
    <scope>NUCLEOTIDE SEQUENCE [LARGE SCALE GENOMIC DNA]</scope>
    <source>
        <strain evidence="1 2">ATCC 29453</strain>
    </source>
</reference>
<dbReference type="OrthoDB" id="10001327at2"/>
<dbReference type="Proteomes" id="UP000017813">
    <property type="component" value="Unassembled WGS sequence"/>
</dbReference>
<evidence type="ECO:0000313" key="2">
    <source>
        <dbReference type="Proteomes" id="UP000017813"/>
    </source>
</evidence>
<dbReference type="RefSeq" id="WP_002641526.1">
    <property type="nucleotide sequence ID" value="NZ_CP019448.1"/>
</dbReference>
<keyword evidence="2" id="KW-1185">Reference proteome</keyword>
<dbReference type="HOGENOM" id="CLU_1194241_0_0_4"/>
<dbReference type="KEGG" id="smur:BWP33_09560"/>
<proteinExistence type="predicted"/>
<organism evidence="1 2">
    <name type="scientific">Simonsiella muelleri ATCC 29453</name>
    <dbReference type="NCBI Taxonomy" id="641147"/>
    <lineage>
        <taxon>Bacteria</taxon>
        <taxon>Pseudomonadati</taxon>
        <taxon>Pseudomonadota</taxon>
        <taxon>Betaproteobacteria</taxon>
        <taxon>Neisseriales</taxon>
        <taxon>Neisseriaceae</taxon>
        <taxon>Simonsiella</taxon>
    </lineage>
</organism>